<gene>
    <name evidence="2" type="ORF">VO63_22530</name>
</gene>
<dbReference type="AlphaFoldDB" id="A0A2P2GJD8"/>
<sequence length="90" mass="10239">MPGQGKRKRRQEAERRRLAARTAPDAGRWEVVVDTQDGAELRAHVRRLAEEGLDESMIRVDMPCSRPVRPTTYRLSRFVADPAREGGLEP</sequence>
<dbReference type="EMBL" id="LAQS01000036">
    <property type="protein sequence ID" value="KKZ71631.1"/>
    <property type="molecule type" value="Genomic_DNA"/>
</dbReference>
<comment type="caution">
    <text evidence="2">The sequence shown here is derived from an EMBL/GenBank/DDBJ whole genome shotgun (WGS) entry which is preliminary data.</text>
</comment>
<evidence type="ECO:0000256" key="1">
    <source>
        <dbReference type="SAM" id="MobiDB-lite"/>
    </source>
</evidence>
<dbReference type="OrthoDB" id="3432250at2"/>
<feature type="compositionally biased region" description="Basic residues" evidence="1">
    <location>
        <begin position="1"/>
        <end position="10"/>
    </location>
</feature>
<reference evidence="2 3" key="1">
    <citation type="submission" date="2015-05" db="EMBL/GenBank/DDBJ databases">
        <title>Draft Genome assembly of Streptomyces showdoensis.</title>
        <authorList>
            <person name="Thapa K.K."/>
            <person name="Metsa-Ketela M."/>
        </authorList>
    </citation>
    <scope>NUCLEOTIDE SEQUENCE [LARGE SCALE GENOMIC DNA]</scope>
    <source>
        <strain evidence="2 3">ATCC 15227</strain>
    </source>
</reference>
<feature type="region of interest" description="Disordered" evidence="1">
    <location>
        <begin position="1"/>
        <end position="25"/>
    </location>
</feature>
<organism evidence="2 3">
    <name type="scientific">Streptomyces showdoensis</name>
    <dbReference type="NCBI Taxonomy" id="68268"/>
    <lineage>
        <taxon>Bacteria</taxon>
        <taxon>Bacillati</taxon>
        <taxon>Actinomycetota</taxon>
        <taxon>Actinomycetes</taxon>
        <taxon>Kitasatosporales</taxon>
        <taxon>Streptomycetaceae</taxon>
        <taxon>Streptomyces</taxon>
    </lineage>
</organism>
<dbReference type="Proteomes" id="UP000265325">
    <property type="component" value="Unassembled WGS sequence"/>
</dbReference>
<accession>A0A2P2GJD8</accession>
<keyword evidence="3" id="KW-1185">Reference proteome</keyword>
<proteinExistence type="predicted"/>
<protein>
    <submittedName>
        <fullName evidence="2">Uncharacterized protein</fullName>
    </submittedName>
</protein>
<evidence type="ECO:0000313" key="3">
    <source>
        <dbReference type="Proteomes" id="UP000265325"/>
    </source>
</evidence>
<name>A0A2P2GJD8_STREW</name>
<evidence type="ECO:0000313" key="2">
    <source>
        <dbReference type="EMBL" id="KKZ71631.1"/>
    </source>
</evidence>